<dbReference type="Pfam" id="PF13005">
    <property type="entry name" value="zf-IS66"/>
    <property type="match status" value="1"/>
</dbReference>
<gene>
    <name evidence="2" type="ORF">E5Z56_09775</name>
</gene>
<sequence>MIIKDKKKKEATLDKLPENIKTVVVEHTLPEEEKVCPNCNEQLEVIGKEVKKTLKIKPAEVIIQEDVYYTYACKNCEKNGIETPIVKHHRKSQ</sequence>
<evidence type="ECO:0000313" key="2">
    <source>
        <dbReference type="EMBL" id="QCT07626.1"/>
    </source>
</evidence>
<dbReference type="AlphaFoldDB" id="A0A4P8XWU3"/>
<evidence type="ECO:0000313" key="3">
    <source>
        <dbReference type="Proteomes" id="UP000301475"/>
    </source>
</evidence>
<keyword evidence="3" id="KW-1185">Reference proteome</keyword>
<reference evidence="2 3" key="1">
    <citation type="submission" date="2019-04" db="EMBL/GenBank/DDBJ databases">
        <authorList>
            <person name="Embree M."/>
            <person name="Gaffney J.R."/>
        </authorList>
    </citation>
    <scope>NUCLEOTIDE SEQUENCE [LARGE SCALE GENOMIC DNA]</scope>
    <source>
        <strain evidence="2 3">JE7A12</strain>
    </source>
</reference>
<dbReference type="RefSeq" id="WP_138157621.1">
    <property type="nucleotide sequence ID" value="NZ_CP039381.1"/>
</dbReference>
<accession>A0A4P8XWU3</accession>
<organism evidence="2 3">
    <name type="scientific">Ruminococcus bovis</name>
    <dbReference type="NCBI Taxonomy" id="2564099"/>
    <lineage>
        <taxon>Bacteria</taxon>
        <taxon>Bacillati</taxon>
        <taxon>Bacillota</taxon>
        <taxon>Clostridia</taxon>
        <taxon>Eubacteriales</taxon>
        <taxon>Oscillospiraceae</taxon>
        <taxon>Ruminococcus</taxon>
    </lineage>
</organism>
<feature type="domain" description="Transposase IS66 zinc-finger binding" evidence="1">
    <location>
        <begin position="33"/>
        <end position="77"/>
    </location>
</feature>
<proteinExistence type="predicted"/>
<evidence type="ECO:0000259" key="1">
    <source>
        <dbReference type="Pfam" id="PF13005"/>
    </source>
</evidence>
<dbReference type="Proteomes" id="UP000301475">
    <property type="component" value="Chromosome"/>
</dbReference>
<dbReference type="InterPro" id="IPR024474">
    <property type="entry name" value="Znf_dom_IS66"/>
</dbReference>
<dbReference type="KEGG" id="ruj:E5Z56_09775"/>
<dbReference type="EMBL" id="CP039381">
    <property type="protein sequence ID" value="QCT07626.1"/>
    <property type="molecule type" value="Genomic_DNA"/>
</dbReference>
<protein>
    <recommendedName>
        <fullName evidence="1">Transposase IS66 zinc-finger binding domain-containing protein</fullName>
    </recommendedName>
</protein>
<dbReference type="OrthoDB" id="9760067at2"/>
<name>A0A4P8XWU3_9FIRM</name>